<keyword evidence="3" id="KW-1185">Reference proteome</keyword>
<dbReference type="InParanoid" id="D8UIM3"/>
<dbReference type="KEGG" id="vcn:VOLCADRAFT_108158"/>
<dbReference type="InterPro" id="IPR026002">
    <property type="entry name" value="ATC_hydrolase-like"/>
</dbReference>
<feature type="region of interest" description="Disordered" evidence="1">
    <location>
        <begin position="397"/>
        <end position="426"/>
    </location>
</feature>
<dbReference type="EMBL" id="GL378416">
    <property type="protein sequence ID" value="EFJ40437.1"/>
    <property type="molecule type" value="Genomic_DNA"/>
</dbReference>
<gene>
    <name evidence="2" type="ORF">VOLCADRAFT_108158</name>
</gene>
<dbReference type="GeneID" id="9627959"/>
<sequence>MSNRRDKSASADVIYPSSRDDNLGVQRNWFNALFTQLNVIQRTGLAPYAALKGRTKEVFEAVEREFEGLWERHVRGRGLQGTPHRGMLLCCLAIATHKVLLYETGDEALVREVVRTNLGGTAVGVMMRLHKLRLWLLIRLLAEDPYKQAVRFLPSLQGDMGCLVPGEVLEGQVGEVGEVGATWVTHSCTFHSVLAAEGATELLPEFCCQFGMQWLEVFSQYGVRVGLEESLGFGDECCRMTSAWEATDMAEYKRHITRKPPKGKDLREHHKDFTRFQKLRELDWREAFQRGVAEDLRRSRKAGRLEAEAKRQEAWRQYRDALFERARLAEEDANAMPATAAGGICSRVLLAKGRRPNAAAHRSWSESITAAAPGHPPSFHPFTSEWMWRWRTDGDEATASRGGWNPADREATEDRSSSSGLEKHGELASEEEAVWARRLRSRAGEELQQSIHVPYAAILFKKDNAWWRFGCFWGFEDYLYACKTRQQVC</sequence>
<reference evidence="2 3" key="1">
    <citation type="journal article" date="2010" name="Science">
        <title>Genomic analysis of organismal complexity in the multicellular green alga Volvox carteri.</title>
        <authorList>
            <person name="Prochnik S.E."/>
            <person name="Umen J."/>
            <person name="Nedelcu A.M."/>
            <person name="Hallmann A."/>
            <person name="Miller S.M."/>
            <person name="Nishii I."/>
            <person name="Ferris P."/>
            <person name="Kuo A."/>
            <person name="Mitros T."/>
            <person name="Fritz-Laylin L.K."/>
            <person name="Hellsten U."/>
            <person name="Chapman J."/>
            <person name="Simakov O."/>
            <person name="Rensing S.A."/>
            <person name="Terry A."/>
            <person name="Pangilinan J."/>
            <person name="Kapitonov V."/>
            <person name="Jurka J."/>
            <person name="Salamov A."/>
            <person name="Shapiro H."/>
            <person name="Schmutz J."/>
            <person name="Grimwood J."/>
            <person name="Lindquist E."/>
            <person name="Lucas S."/>
            <person name="Grigoriev I.V."/>
            <person name="Schmitt R."/>
            <person name="Kirk D."/>
            <person name="Rokhsar D.S."/>
        </authorList>
    </citation>
    <scope>NUCLEOTIDE SEQUENCE [LARGE SCALE GENOMIC DNA]</scope>
    <source>
        <strain evidence="3">f. Nagariensis / Eve</strain>
    </source>
</reference>
<protein>
    <submittedName>
        <fullName evidence="2">Uncharacterized protein</fullName>
    </submittedName>
</protein>
<feature type="compositionally biased region" description="Basic and acidic residues" evidence="1">
    <location>
        <begin position="407"/>
        <end position="426"/>
    </location>
</feature>
<evidence type="ECO:0000256" key="1">
    <source>
        <dbReference type="SAM" id="MobiDB-lite"/>
    </source>
</evidence>
<dbReference type="OrthoDB" id="545136at2759"/>
<evidence type="ECO:0000313" key="2">
    <source>
        <dbReference type="EMBL" id="EFJ40437.1"/>
    </source>
</evidence>
<accession>D8UIM3</accession>
<dbReference type="RefSeq" id="XP_002958517.1">
    <property type="nucleotide sequence ID" value="XM_002958471.1"/>
</dbReference>
<evidence type="ECO:0000313" key="3">
    <source>
        <dbReference type="Proteomes" id="UP000001058"/>
    </source>
</evidence>
<dbReference type="STRING" id="3068.D8UIM3"/>
<organism evidence="3">
    <name type="scientific">Volvox carteri f. nagariensis</name>
    <dbReference type="NCBI Taxonomy" id="3068"/>
    <lineage>
        <taxon>Eukaryota</taxon>
        <taxon>Viridiplantae</taxon>
        <taxon>Chlorophyta</taxon>
        <taxon>core chlorophytes</taxon>
        <taxon>Chlorophyceae</taxon>
        <taxon>CS clade</taxon>
        <taxon>Chlamydomonadales</taxon>
        <taxon>Volvocaceae</taxon>
        <taxon>Volvox</taxon>
    </lineage>
</organism>
<dbReference type="AlphaFoldDB" id="D8UIM3"/>
<proteinExistence type="predicted"/>
<name>D8UIM3_VOLCA</name>
<dbReference type="Pfam" id="PF14196">
    <property type="entry name" value="ATC_hydrolase"/>
    <property type="match status" value="1"/>
</dbReference>
<dbReference type="Proteomes" id="UP000001058">
    <property type="component" value="Unassembled WGS sequence"/>
</dbReference>